<evidence type="ECO:0000313" key="3">
    <source>
        <dbReference type="EMBL" id="MQX38022.1"/>
    </source>
</evidence>
<dbReference type="RefSeq" id="WP_153346068.1">
    <property type="nucleotide sequence ID" value="NZ_WIVE01000066.1"/>
</dbReference>
<organism evidence="3 4">
    <name type="scientific">Roseospira navarrensis</name>
    <dbReference type="NCBI Taxonomy" id="140058"/>
    <lineage>
        <taxon>Bacteria</taxon>
        <taxon>Pseudomonadati</taxon>
        <taxon>Pseudomonadota</taxon>
        <taxon>Alphaproteobacteria</taxon>
        <taxon>Rhodospirillales</taxon>
        <taxon>Rhodospirillaceae</taxon>
        <taxon>Roseospira</taxon>
    </lineage>
</organism>
<evidence type="ECO:0000256" key="1">
    <source>
        <dbReference type="SAM" id="MobiDB-lite"/>
    </source>
</evidence>
<comment type="caution">
    <text evidence="3">The sequence shown here is derived from an EMBL/GenBank/DDBJ whole genome shotgun (WGS) entry which is preliminary data.</text>
</comment>
<accession>A0A7X1ZGN1</accession>
<reference evidence="3 4" key="1">
    <citation type="submission" date="2019-10" db="EMBL/GenBank/DDBJ databases">
        <title>Draft whole-genome sequence of the purple nonsulfur photosynthetic bacterium Roseospira navarrensis DSM 15114.</title>
        <authorList>
            <person name="Kyndt J.A."/>
            <person name="Meyer T.E."/>
        </authorList>
    </citation>
    <scope>NUCLEOTIDE SEQUENCE [LARGE SCALE GENOMIC DNA]</scope>
    <source>
        <strain evidence="3 4">DSM 15114</strain>
    </source>
</reference>
<dbReference type="Pfam" id="PF05751">
    <property type="entry name" value="FixH"/>
    <property type="match status" value="1"/>
</dbReference>
<protein>
    <recommendedName>
        <fullName evidence="5">Nitrogen fixation protein FixH</fullName>
    </recommendedName>
</protein>
<feature type="region of interest" description="Disordered" evidence="1">
    <location>
        <begin position="1"/>
        <end position="21"/>
    </location>
</feature>
<name>A0A7X1ZGN1_9PROT</name>
<dbReference type="OrthoDB" id="1495896at2"/>
<proteinExistence type="predicted"/>
<dbReference type="AlphaFoldDB" id="A0A7X1ZGN1"/>
<dbReference type="InterPro" id="IPR008620">
    <property type="entry name" value="FixH"/>
</dbReference>
<feature type="transmembrane region" description="Helical" evidence="2">
    <location>
        <begin position="27"/>
        <end position="50"/>
    </location>
</feature>
<sequence>MSGNPTTPSPAHTASDSGRGTRQRGWWIPYTFVLGFMVVLGANMTMLYFATSTFSGLSTRQAYVEGLAYNDKVAQEEAQEALGWTWTADLVGVDRDGDVRRATLRLDGRDAENRPLSGASVTAEIRRPAEQGMDQTVSFVPVGEGGYETAVTLPKPGQWDMLFTVQRGDDTFVMRRRLRTE</sequence>
<dbReference type="Proteomes" id="UP000434582">
    <property type="component" value="Unassembled WGS sequence"/>
</dbReference>
<evidence type="ECO:0000313" key="4">
    <source>
        <dbReference type="Proteomes" id="UP000434582"/>
    </source>
</evidence>
<keyword evidence="2" id="KW-1133">Transmembrane helix</keyword>
<evidence type="ECO:0008006" key="5">
    <source>
        <dbReference type="Google" id="ProtNLM"/>
    </source>
</evidence>
<dbReference type="EMBL" id="WIVE01000066">
    <property type="protein sequence ID" value="MQX38022.1"/>
    <property type="molecule type" value="Genomic_DNA"/>
</dbReference>
<gene>
    <name evidence="3" type="ORF">GHC57_15990</name>
</gene>
<keyword evidence="2" id="KW-0472">Membrane</keyword>
<keyword evidence="2" id="KW-0812">Transmembrane</keyword>
<feature type="compositionally biased region" description="Polar residues" evidence="1">
    <location>
        <begin position="1"/>
        <end position="20"/>
    </location>
</feature>
<keyword evidence="4" id="KW-1185">Reference proteome</keyword>
<evidence type="ECO:0000256" key="2">
    <source>
        <dbReference type="SAM" id="Phobius"/>
    </source>
</evidence>